<sequence length="116" mass="13202">MQDYKELSMQLAVPIPDKGLYQNLHHLMSEGHMLPLRSEDGSQIGYATSCVVYDKPGDEERGKVSVGSRFVLNKKLDGSVVDVRPMIILYHFNGKEMFRLLSHFMLVVAPAFRTKF</sequence>
<accession>A0A6G6XTM5</accession>
<organism evidence="1 2">
    <name type="scientific">Salmonella phage P46FS4</name>
    <dbReference type="NCBI Taxonomy" id="2712940"/>
    <lineage>
        <taxon>Viruses</taxon>
        <taxon>Duplodnaviria</taxon>
        <taxon>Heunggongvirae</taxon>
        <taxon>Uroviricota</taxon>
        <taxon>Caudoviricetes</taxon>
        <taxon>Pantevenvirales</taxon>
        <taxon>Ackermannviridae</taxon>
        <taxon>Aglimvirinae</taxon>
        <taxon>Agtrevirus</taxon>
        <taxon>Agtrevirus P46FS4</taxon>
    </lineage>
</organism>
<keyword evidence="2" id="KW-1185">Reference proteome</keyword>
<evidence type="ECO:0000313" key="1">
    <source>
        <dbReference type="EMBL" id="QIG62165.1"/>
    </source>
</evidence>
<dbReference type="Proteomes" id="UP000503550">
    <property type="component" value="Segment"/>
</dbReference>
<gene>
    <name evidence="1" type="ORF">P46FS4_99</name>
</gene>
<protein>
    <submittedName>
        <fullName evidence="1">Uncharacterized protein</fullName>
    </submittedName>
</protein>
<proteinExistence type="predicted"/>
<evidence type="ECO:0000313" key="2">
    <source>
        <dbReference type="Proteomes" id="UP000503550"/>
    </source>
</evidence>
<reference evidence="1 2" key="1">
    <citation type="submission" date="2020-02" db="EMBL/GenBank/DDBJ databases">
        <authorList>
            <person name="Tan Y."/>
            <person name="Ma J."/>
            <person name="Li D."/>
            <person name="Gao L."/>
        </authorList>
    </citation>
    <scope>NUCLEOTIDE SEQUENCE [LARGE SCALE GENOMIC DNA]</scope>
    <source>
        <strain evidence="1 2">Salmonella sp.</strain>
    </source>
</reference>
<dbReference type="EMBL" id="MT078988">
    <property type="protein sequence ID" value="QIG62165.1"/>
    <property type="molecule type" value="Genomic_DNA"/>
</dbReference>
<name>A0A6G6XTM5_9CAUD</name>